<dbReference type="STRING" id="139825.A0A401GG06"/>
<organism evidence="3 4">
    <name type="scientific">Sparassis crispa</name>
    <dbReference type="NCBI Taxonomy" id="139825"/>
    <lineage>
        <taxon>Eukaryota</taxon>
        <taxon>Fungi</taxon>
        <taxon>Dikarya</taxon>
        <taxon>Basidiomycota</taxon>
        <taxon>Agaricomycotina</taxon>
        <taxon>Agaricomycetes</taxon>
        <taxon>Polyporales</taxon>
        <taxon>Sparassidaceae</taxon>
        <taxon>Sparassis</taxon>
    </lineage>
</organism>
<keyword evidence="4" id="KW-1185">Reference proteome</keyword>
<dbReference type="GeneID" id="38778016"/>
<name>A0A401GG06_9APHY</name>
<dbReference type="GO" id="GO:0033553">
    <property type="term" value="C:rDNA heterochromatin"/>
    <property type="evidence" value="ECO:0007669"/>
    <property type="project" value="TreeGrafter"/>
</dbReference>
<dbReference type="InParanoid" id="A0A401GG06"/>
<dbReference type="GO" id="GO:0031934">
    <property type="term" value="C:mating-type region heterochromatin"/>
    <property type="evidence" value="ECO:0007669"/>
    <property type="project" value="TreeGrafter"/>
</dbReference>
<dbReference type="InterPro" id="IPR031915">
    <property type="entry name" value="Clr2_N"/>
</dbReference>
<comment type="caution">
    <text evidence="3">The sequence shown here is derived from an EMBL/GenBank/DDBJ whole genome shotgun (WGS) entry which is preliminary data.</text>
</comment>
<proteinExistence type="predicted"/>
<evidence type="ECO:0000313" key="3">
    <source>
        <dbReference type="EMBL" id="GBE81099.1"/>
    </source>
</evidence>
<dbReference type="EMBL" id="BFAD01000003">
    <property type="protein sequence ID" value="GBE81099.1"/>
    <property type="molecule type" value="Genomic_DNA"/>
</dbReference>
<evidence type="ECO:0000259" key="2">
    <source>
        <dbReference type="Pfam" id="PF16761"/>
    </source>
</evidence>
<dbReference type="RefSeq" id="XP_027612012.1">
    <property type="nucleotide sequence ID" value="XM_027756211.1"/>
</dbReference>
<dbReference type="AlphaFoldDB" id="A0A401GG06"/>
<reference evidence="3 4" key="1">
    <citation type="journal article" date="2018" name="Sci. Rep.">
        <title>Genome sequence of the cauliflower mushroom Sparassis crispa (Hanabiratake) and its association with beneficial usage.</title>
        <authorList>
            <person name="Kiyama R."/>
            <person name="Furutani Y."/>
            <person name="Kawaguchi K."/>
            <person name="Nakanishi T."/>
        </authorList>
    </citation>
    <scope>NUCLEOTIDE SEQUENCE [LARGE SCALE GENOMIC DNA]</scope>
</reference>
<dbReference type="OrthoDB" id="2421327at2759"/>
<feature type="region of interest" description="Disordered" evidence="1">
    <location>
        <begin position="165"/>
        <end position="216"/>
    </location>
</feature>
<dbReference type="InterPro" id="IPR038986">
    <property type="entry name" value="Clr2"/>
</dbReference>
<dbReference type="PANTHER" id="PTHR38046">
    <property type="entry name" value="CRYPTIC LOCI REGULATOR 2"/>
    <property type="match status" value="1"/>
</dbReference>
<dbReference type="GO" id="GO:0030466">
    <property type="term" value="P:silent mating-type cassette heterochromatin formation"/>
    <property type="evidence" value="ECO:0007669"/>
    <property type="project" value="TreeGrafter"/>
</dbReference>
<gene>
    <name evidence="3" type="ORF">SCP_0308240</name>
</gene>
<sequence length="216" mass="24438">MPCYTAIYHPAANALAISIHEGATDAVSDNRPENTSPQPNAQGKVDYFAESESDKLSHWKKKLGETVVSLVREDFDRRGIGIWPRYEQALVVDFPKDYKLYVHKSGDRHVPRGDAYLFGSHYVHVFRSPEEFTPHLKWLMRGSPMKDGRRDCHCKYCDPSRTQTEISRELHHKKDGGGGRKGGGKRKDGTRGTKKSQFPSDIPFKDYTKLNTGTAS</sequence>
<evidence type="ECO:0000313" key="4">
    <source>
        <dbReference type="Proteomes" id="UP000287166"/>
    </source>
</evidence>
<dbReference type="Proteomes" id="UP000287166">
    <property type="component" value="Unassembled WGS sequence"/>
</dbReference>
<dbReference type="GO" id="GO:0070824">
    <property type="term" value="C:SHREC complex"/>
    <property type="evidence" value="ECO:0007669"/>
    <property type="project" value="InterPro"/>
</dbReference>
<evidence type="ECO:0000256" key="1">
    <source>
        <dbReference type="SAM" id="MobiDB-lite"/>
    </source>
</evidence>
<accession>A0A401GG06</accession>
<dbReference type="Pfam" id="PF16761">
    <property type="entry name" value="Clr2_transil"/>
    <property type="match status" value="1"/>
</dbReference>
<dbReference type="PANTHER" id="PTHR38046:SF1">
    <property type="entry name" value="CRYPTIC LOCI REGULATOR 2"/>
    <property type="match status" value="1"/>
</dbReference>
<protein>
    <recommendedName>
        <fullName evidence="2">Cryptic loci regulator 2 N-terminal domain-containing protein</fullName>
    </recommendedName>
</protein>
<feature type="domain" description="Cryptic loci regulator 2 N-terminal" evidence="2">
    <location>
        <begin position="92"/>
        <end position="157"/>
    </location>
</feature>